<organism evidence="12 13">
    <name type="scientific">Colletotrichum abscissum</name>
    <dbReference type="NCBI Taxonomy" id="1671311"/>
    <lineage>
        <taxon>Eukaryota</taxon>
        <taxon>Fungi</taxon>
        <taxon>Dikarya</taxon>
        <taxon>Ascomycota</taxon>
        <taxon>Pezizomycotina</taxon>
        <taxon>Sordariomycetes</taxon>
        <taxon>Hypocreomycetidae</taxon>
        <taxon>Glomerellales</taxon>
        <taxon>Glomerellaceae</taxon>
        <taxon>Colletotrichum</taxon>
        <taxon>Colletotrichum acutatum species complex</taxon>
    </lineage>
</organism>
<evidence type="ECO:0000256" key="10">
    <source>
        <dbReference type="RuleBase" id="RU364128"/>
    </source>
</evidence>
<comment type="caution">
    <text evidence="12">The sequence shown here is derived from an EMBL/GenBank/DDBJ whole genome shotgun (WGS) entry which is preliminary data.</text>
</comment>
<evidence type="ECO:0000256" key="3">
    <source>
        <dbReference type="ARBA" id="ARBA00022792"/>
    </source>
</evidence>
<keyword evidence="13" id="KW-1185">Reference proteome</keyword>
<gene>
    <name evidence="12" type="ORF">CABS02_02911</name>
</gene>
<comment type="subunit">
    <text evidence="10">Homooligomer.</text>
</comment>
<evidence type="ECO:0000256" key="6">
    <source>
        <dbReference type="ARBA" id="ARBA00023054"/>
    </source>
</evidence>
<dbReference type="GO" id="GO:0005743">
    <property type="term" value="C:mitochondrial inner membrane"/>
    <property type="evidence" value="ECO:0007669"/>
    <property type="project" value="UniProtKB-SubCell"/>
</dbReference>
<dbReference type="PANTHER" id="PTHR31961">
    <property type="entry name" value="SENSITIVE TO HIGH EXPRESSION PROTEIN 9, MITOCHONDRIAL"/>
    <property type="match status" value="1"/>
</dbReference>
<protein>
    <recommendedName>
        <fullName evidence="10">Sensitive to high expression protein 9, mitochondrial</fullName>
    </recommendedName>
</protein>
<dbReference type="OrthoDB" id="5595506at2759"/>
<keyword evidence="8 10" id="KW-0472">Membrane</keyword>
<evidence type="ECO:0000256" key="2">
    <source>
        <dbReference type="ARBA" id="ARBA00022692"/>
    </source>
</evidence>
<dbReference type="InterPro" id="IPR008839">
    <property type="entry name" value="MDM33_fungi"/>
</dbReference>
<evidence type="ECO:0000313" key="12">
    <source>
        <dbReference type="EMBL" id="KAI3556904.1"/>
    </source>
</evidence>
<keyword evidence="6" id="KW-0175">Coiled coil</keyword>
<feature type="compositionally biased region" description="Low complexity" evidence="11">
    <location>
        <begin position="69"/>
        <end position="129"/>
    </location>
</feature>
<dbReference type="Proteomes" id="UP001056436">
    <property type="component" value="Unassembled WGS sequence"/>
</dbReference>
<comment type="function">
    <text evidence="9">Required for the maintenance of the structure of the mitochondrial inner membrane. Involved in mitochondrial morphology. Causes growth arrest when highly overexpressed.</text>
</comment>
<evidence type="ECO:0000256" key="11">
    <source>
        <dbReference type="SAM" id="MobiDB-lite"/>
    </source>
</evidence>
<dbReference type="GO" id="GO:0007007">
    <property type="term" value="P:inner mitochondrial membrane organization"/>
    <property type="evidence" value="ECO:0007669"/>
    <property type="project" value="TreeGrafter"/>
</dbReference>
<keyword evidence="3 10" id="KW-0999">Mitochondrion inner membrane</keyword>
<evidence type="ECO:0000256" key="5">
    <source>
        <dbReference type="ARBA" id="ARBA00022989"/>
    </source>
</evidence>
<dbReference type="EMBL" id="SDAQ01000010">
    <property type="protein sequence ID" value="KAI3556904.1"/>
    <property type="molecule type" value="Genomic_DNA"/>
</dbReference>
<sequence>MHSIARPASRLVHARLGTAHLSRWRTLAAPPPPRHNLTLSSSSPPPSRRFYSDLPPIFAPPPPKEEPKQASPTSTSSTTSSDPSTQSSDAATSSSSTAPDSSSSSSSSSSSTPDKDTTTSPSSSSSSPKPDTPKNRSPDDPLPDTATKIYTALPPALSEKLSHLMDTAQTRLLTASTTLNTLTGYAPIEEIKRQNALLETRLAQAQDLVRTARTTYKTTNAKRATTQREVTTLLARKEMWSPTDLERFTQLYRQDHSLEQEVAAASEALTDAEHAEQALGQQLNAGILKRYHEEQIWSDRIRRASTWGTWGLMGVNVLLFIVLQFVAEPWKRRRLVRGVVEEEKAVLEGVTAELAGLKAALAQREAYEDAATADDVAAYMASTMAATGTTTPVVAAEEETPLAAAEPTSVEEAEELLAAKVEEPAVQHEMEREVASALEVLETQVPEAKSWRESWRELLADPELLKAKIADLYSERRIDLRMRDASILALEGAAAGATFAAALALLLVRRT</sequence>
<keyword evidence="7 10" id="KW-0496">Mitochondrion</keyword>
<evidence type="ECO:0000256" key="8">
    <source>
        <dbReference type="ARBA" id="ARBA00023136"/>
    </source>
</evidence>
<comment type="similarity">
    <text evidence="1 10">Belongs to the SHE9 family.</text>
</comment>
<feature type="transmembrane region" description="Helical" evidence="10">
    <location>
        <begin position="485"/>
        <end position="508"/>
    </location>
</feature>
<comment type="subcellular location">
    <subcellularLocation>
        <location evidence="10">Mitochondrion inner membrane</location>
        <topology evidence="10">Multi-pass membrane protein</topology>
    </subcellularLocation>
</comment>
<feature type="region of interest" description="Disordered" evidence="11">
    <location>
        <begin position="26"/>
        <end position="147"/>
    </location>
</feature>
<evidence type="ECO:0000256" key="9">
    <source>
        <dbReference type="ARBA" id="ARBA00024807"/>
    </source>
</evidence>
<keyword evidence="2 10" id="KW-0812">Transmembrane</keyword>
<evidence type="ECO:0000256" key="7">
    <source>
        <dbReference type="ARBA" id="ARBA00023128"/>
    </source>
</evidence>
<name>A0A9P9XN63_9PEZI</name>
<proteinExistence type="inferred from homology"/>
<dbReference type="PANTHER" id="PTHR31961:SF3">
    <property type="entry name" value="SENSITIVE TO HIGH EXPRESSION PROTEIN 9, MITOCHONDRIAL"/>
    <property type="match status" value="1"/>
</dbReference>
<evidence type="ECO:0000313" key="13">
    <source>
        <dbReference type="Proteomes" id="UP001056436"/>
    </source>
</evidence>
<keyword evidence="5 10" id="KW-1133">Transmembrane helix</keyword>
<evidence type="ECO:0000256" key="1">
    <source>
        <dbReference type="ARBA" id="ARBA00007472"/>
    </source>
</evidence>
<feature type="transmembrane region" description="Helical" evidence="10">
    <location>
        <begin position="307"/>
        <end position="327"/>
    </location>
</feature>
<evidence type="ECO:0000256" key="4">
    <source>
        <dbReference type="ARBA" id="ARBA00022946"/>
    </source>
</evidence>
<accession>A0A9P9XN63</accession>
<dbReference type="AlphaFoldDB" id="A0A9P9XN63"/>
<keyword evidence="4 10" id="KW-0809">Transit peptide</keyword>
<reference evidence="12" key="1">
    <citation type="submission" date="2019-01" db="EMBL/GenBank/DDBJ databases">
        <title>Colletotrichum abscissum LGMF1257.</title>
        <authorList>
            <person name="Baroncelli R."/>
        </authorList>
    </citation>
    <scope>NUCLEOTIDE SEQUENCE</scope>
    <source>
        <strain evidence="12">Ca142</strain>
    </source>
</reference>
<dbReference type="Pfam" id="PF05546">
    <property type="entry name" value="She9_MDM33"/>
    <property type="match status" value="1"/>
</dbReference>